<feature type="non-terminal residue" evidence="2">
    <location>
        <position position="1"/>
    </location>
</feature>
<comment type="caution">
    <text evidence="2">The sequence shown here is derived from an EMBL/GenBank/DDBJ whole genome shotgun (WGS) entry which is preliminary data.</text>
</comment>
<dbReference type="EMBL" id="CAJNOK010057762">
    <property type="protein sequence ID" value="CAF1627307.1"/>
    <property type="molecule type" value="Genomic_DNA"/>
</dbReference>
<name>A0A8S2G7C4_9BILA</name>
<reference evidence="2" key="1">
    <citation type="submission" date="2021-02" db="EMBL/GenBank/DDBJ databases">
        <authorList>
            <person name="Nowell W R."/>
        </authorList>
    </citation>
    <scope>NUCLEOTIDE SEQUENCE</scope>
</reference>
<dbReference type="Proteomes" id="UP000677228">
    <property type="component" value="Unassembled WGS sequence"/>
</dbReference>
<gene>
    <name evidence="2" type="ORF">OVA965_LOCUS43525</name>
    <name evidence="3" type="ORF">TMI583_LOCUS45824</name>
</gene>
<evidence type="ECO:0000256" key="1">
    <source>
        <dbReference type="SAM" id="MobiDB-lite"/>
    </source>
</evidence>
<protein>
    <submittedName>
        <fullName evidence="2">Uncharacterized protein</fullName>
    </submittedName>
</protein>
<accession>A0A8S2G7C4</accession>
<sequence length="113" mass="13081">DPDMNESTKVQYLMNGLRPSLSIETRRNYPTTTQEFLQQAQKAEELTAISTTTTSDLVTTDDLSTASSLLHHEPKHWSSRSRPNRNNGSFSAQQYQWQKSWKFFNAKIRRTSK</sequence>
<dbReference type="EMBL" id="CAJOBA010083099">
    <property type="protein sequence ID" value="CAF4450980.1"/>
    <property type="molecule type" value="Genomic_DNA"/>
</dbReference>
<organism evidence="2 4">
    <name type="scientific">Didymodactylos carnosus</name>
    <dbReference type="NCBI Taxonomy" id="1234261"/>
    <lineage>
        <taxon>Eukaryota</taxon>
        <taxon>Metazoa</taxon>
        <taxon>Spiralia</taxon>
        <taxon>Gnathifera</taxon>
        <taxon>Rotifera</taxon>
        <taxon>Eurotatoria</taxon>
        <taxon>Bdelloidea</taxon>
        <taxon>Philodinida</taxon>
        <taxon>Philodinidae</taxon>
        <taxon>Didymodactylos</taxon>
    </lineage>
</organism>
<feature type="region of interest" description="Disordered" evidence="1">
    <location>
        <begin position="69"/>
        <end position="93"/>
    </location>
</feature>
<evidence type="ECO:0000313" key="2">
    <source>
        <dbReference type="EMBL" id="CAF1627307.1"/>
    </source>
</evidence>
<dbReference type="AlphaFoldDB" id="A0A8S2G7C4"/>
<evidence type="ECO:0000313" key="3">
    <source>
        <dbReference type="EMBL" id="CAF4450980.1"/>
    </source>
</evidence>
<evidence type="ECO:0000313" key="4">
    <source>
        <dbReference type="Proteomes" id="UP000677228"/>
    </source>
</evidence>
<dbReference type="Proteomes" id="UP000682733">
    <property type="component" value="Unassembled WGS sequence"/>
</dbReference>
<proteinExistence type="predicted"/>